<evidence type="ECO:0000313" key="2">
    <source>
        <dbReference type="Proteomes" id="UP000425480"/>
    </source>
</evidence>
<reference evidence="1 2" key="1">
    <citation type="submission" date="2019-10" db="EMBL/GenBank/DDBJ databases">
        <authorList>
            <person name="Case Z.W."/>
            <person name="Garlena R.A."/>
            <person name="Russell D.A."/>
            <person name="Pope W.H."/>
            <person name="Jacobs-Sera D."/>
            <person name="Hatfull G.F."/>
        </authorList>
    </citation>
    <scope>NUCLEOTIDE SEQUENCE [LARGE SCALE GENOMIC DNA]</scope>
</reference>
<evidence type="ECO:0000313" key="1">
    <source>
        <dbReference type="EMBL" id="QGJ95840.1"/>
    </source>
</evidence>
<dbReference type="GeneID" id="63026909"/>
<protein>
    <submittedName>
        <fullName evidence="1">Uncharacterized protein</fullName>
    </submittedName>
</protein>
<organism evidence="1 2">
    <name type="scientific">Gordonia phage EMoore</name>
    <dbReference type="NCBI Taxonomy" id="2656534"/>
    <lineage>
        <taxon>Viruses</taxon>
        <taxon>Duplodnaviria</taxon>
        <taxon>Heunggongvirae</taxon>
        <taxon>Uroviricota</taxon>
        <taxon>Caudoviricetes</taxon>
        <taxon>Stackebrandtviridae</taxon>
        <taxon>Schenleyvirinae</taxon>
        <taxon>Leonardvirus</taxon>
        <taxon>Leonardvirus emoore</taxon>
    </lineage>
</organism>
<dbReference type="Proteomes" id="UP000425480">
    <property type="component" value="Segment"/>
</dbReference>
<dbReference type="EMBL" id="MN586047">
    <property type="protein sequence ID" value="QGJ95840.1"/>
    <property type="molecule type" value="Genomic_DNA"/>
</dbReference>
<sequence>MNGEHVFACGAFGWHAIIGARATVVCSLNEGHDGPHHDEHLDVDWTDE</sequence>
<dbReference type="KEGG" id="vg:63026909"/>
<gene>
    <name evidence="1" type="primary">54</name>
    <name evidence="1" type="ORF">SEA_EMOORE_54</name>
</gene>
<keyword evidence="2" id="KW-1185">Reference proteome</keyword>
<name>A0A649VTD1_9CAUD</name>
<dbReference type="RefSeq" id="YP_010002360.1">
    <property type="nucleotide sequence ID" value="NC_053243.1"/>
</dbReference>
<proteinExistence type="predicted"/>
<accession>A0A649VTD1</accession>